<accession>A0A2A3ZES9</accession>
<proteinExistence type="predicted"/>
<gene>
    <name evidence="4" type="ORF">CIK62_09365</name>
    <name evidence="3" type="ORF">CXR23_09760</name>
    <name evidence="5" type="ORF">EB834_05430</name>
</gene>
<keyword evidence="3" id="KW-0238">DNA-binding</keyword>
<evidence type="ECO:0000313" key="4">
    <source>
        <dbReference type="EMBL" id="PCC50150.1"/>
    </source>
</evidence>
<protein>
    <submittedName>
        <fullName evidence="3">DNA-binding protein</fullName>
    </submittedName>
</protein>
<feature type="region of interest" description="Disordered" evidence="1">
    <location>
        <begin position="1"/>
        <end position="29"/>
    </location>
</feature>
<dbReference type="GO" id="GO:0003677">
    <property type="term" value="F:DNA binding"/>
    <property type="evidence" value="ECO:0007669"/>
    <property type="project" value="UniProtKB-KW"/>
</dbReference>
<evidence type="ECO:0000256" key="1">
    <source>
        <dbReference type="SAM" id="MobiDB-lite"/>
    </source>
</evidence>
<dbReference type="Proteomes" id="UP000217720">
    <property type="component" value="Unassembled WGS sequence"/>
</dbReference>
<dbReference type="Proteomes" id="UP000283000">
    <property type="component" value="Chromosome"/>
</dbReference>
<sequence>MSRTAARREGMSNRSHTSVDAPSLEPTHSPLAVMHTQGQDIYVPNGMPCVYTPEQAAAILQCGVHFLRDGTRNGELPHLRINRSAVRFTSDDIKEIMSMFAVKPMPQDEPEQTTPETMAIPETYEDEDLSEYPGGSLKTRRRMKKLIDERNAELAAKK</sequence>
<evidence type="ECO:0000313" key="3">
    <source>
        <dbReference type="EMBL" id="AZT93393.1"/>
    </source>
</evidence>
<evidence type="ECO:0000313" key="7">
    <source>
        <dbReference type="Proteomes" id="UP000283000"/>
    </source>
</evidence>
<dbReference type="Proteomes" id="UP000297736">
    <property type="component" value="Unassembled WGS sequence"/>
</dbReference>
<organism evidence="4 6">
    <name type="scientific">Brevibacterium aurantiacum</name>
    <dbReference type="NCBI Taxonomy" id="273384"/>
    <lineage>
        <taxon>Bacteria</taxon>
        <taxon>Bacillati</taxon>
        <taxon>Actinomycetota</taxon>
        <taxon>Actinomycetes</taxon>
        <taxon>Micrococcales</taxon>
        <taxon>Brevibacteriaceae</taxon>
        <taxon>Brevibacterium</taxon>
    </lineage>
</organism>
<feature type="region of interest" description="Disordered" evidence="1">
    <location>
        <begin position="103"/>
        <end position="137"/>
    </location>
</feature>
<dbReference type="Pfam" id="PF12728">
    <property type="entry name" value="HTH_17"/>
    <property type="match status" value="1"/>
</dbReference>
<evidence type="ECO:0000313" key="8">
    <source>
        <dbReference type="Proteomes" id="UP000297736"/>
    </source>
</evidence>
<feature type="compositionally biased region" description="Basic and acidic residues" evidence="1">
    <location>
        <begin position="1"/>
        <end position="11"/>
    </location>
</feature>
<reference evidence="4 6" key="1">
    <citation type="journal article" date="2017" name="Elife">
        <title>Extensive horizontal gene transfer in cheese-associated bacteria.</title>
        <authorList>
            <person name="Bonham K.S."/>
            <person name="Wolfe B.E."/>
            <person name="Dutton R.J."/>
        </authorList>
    </citation>
    <scope>NUCLEOTIDE SEQUENCE [LARGE SCALE GENOMIC DNA]</scope>
    <source>
        <strain evidence="4 6">900_6</strain>
    </source>
</reference>
<feature type="domain" description="Helix-turn-helix" evidence="2">
    <location>
        <begin position="50"/>
        <end position="96"/>
    </location>
</feature>
<reference evidence="5 8" key="3">
    <citation type="submission" date="2018-10" db="EMBL/GenBank/DDBJ databases">
        <title>Brevibacterium genomes from Austrain hard cheese rinds.</title>
        <authorList>
            <person name="Anast J.M."/>
            <person name="Dzieciol M."/>
            <person name="Schultz D.L."/>
            <person name="Mann E."/>
            <person name="Wagner M."/>
            <person name="Schmitz-Esser S."/>
        </authorList>
    </citation>
    <scope>NUCLEOTIDE SEQUENCE [LARGE SCALE GENOMIC DNA]</scope>
    <source>
        <strain evidence="5 8">L261</strain>
    </source>
</reference>
<dbReference type="EMBL" id="RHFF01000004">
    <property type="protein sequence ID" value="TGD39587.1"/>
    <property type="molecule type" value="Genomic_DNA"/>
</dbReference>
<reference evidence="3 7" key="4">
    <citation type="submission" date="2019-01" db="EMBL/GenBank/DDBJ databases">
        <title>Comparative genomic analysis of Brevibacterium aurantiacum sheds light on its evolution and its adaptation to smear-ripened cheeses.</title>
        <authorList>
            <person name="Moineau S."/>
        </authorList>
    </citation>
    <scope>NUCLEOTIDE SEQUENCE [LARGE SCALE GENOMIC DNA]</scope>
    <source>
        <strain evidence="3 7">SMQ-1417</strain>
    </source>
</reference>
<evidence type="ECO:0000259" key="2">
    <source>
        <dbReference type="Pfam" id="PF12728"/>
    </source>
</evidence>
<dbReference type="EMBL" id="CP025330">
    <property type="protein sequence ID" value="AZT93393.1"/>
    <property type="molecule type" value="Genomic_DNA"/>
</dbReference>
<dbReference type="AlphaFoldDB" id="A0A2A3ZES9"/>
<dbReference type="InterPro" id="IPR041657">
    <property type="entry name" value="HTH_17"/>
</dbReference>
<dbReference type="EMBL" id="NRGO01000010">
    <property type="protein sequence ID" value="PCC50150.1"/>
    <property type="molecule type" value="Genomic_DNA"/>
</dbReference>
<name>A0A2A3ZES9_BREAU</name>
<evidence type="ECO:0000313" key="5">
    <source>
        <dbReference type="EMBL" id="TGD39587.1"/>
    </source>
</evidence>
<reference evidence="3 7" key="2">
    <citation type="submission" date="2017-12" db="EMBL/GenBank/DDBJ databases">
        <authorList>
            <person name="Levesque S."/>
        </authorList>
    </citation>
    <scope>NUCLEOTIDE SEQUENCE [LARGE SCALE GENOMIC DNA]</scope>
    <source>
        <strain evidence="3 7">SMQ-1417</strain>
    </source>
</reference>
<evidence type="ECO:0000313" key="6">
    <source>
        <dbReference type="Proteomes" id="UP000217720"/>
    </source>
</evidence>